<dbReference type="KEGG" id="csr:Cspa_c36050"/>
<feature type="transmembrane region" description="Helical" evidence="1">
    <location>
        <begin position="141"/>
        <end position="162"/>
    </location>
</feature>
<feature type="transmembrane region" description="Helical" evidence="1">
    <location>
        <begin position="77"/>
        <end position="99"/>
    </location>
</feature>
<evidence type="ECO:0000313" key="3">
    <source>
        <dbReference type="Proteomes" id="UP000011728"/>
    </source>
</evidence>
<accession>M1MRJ0</accession>
<gene>
    <name evidence="2" type="ORF">Cspa_c36050</name>
</gene>
<dbReference type="InterPro" id="IPR045407">
    <property type="entry name" value="DUF6512"/>
</dbReference>
<name>M1MRJ0_9CLOT</name>
<keyword evidence="1" id="KW-0812">Transmembrane</keyword>
<feature type="transmembrane region" description="Helical" evidence="1">
    <location>
        <begin position="12"/>
        <end position="32"/>
    </location>
</feature>
<dbReference type="eggNOG" id="ENOG50330VC">
    <property type="taxonomic scope" value="Bacteria"/>
</dbReference>
<dbReference type="RefSeq" id="WP_015393682.1">
    <property type="nucleotide sequence ID" value="NC_020291.1"/>
</dbReference>
<sequence length="182" mass="21001">MNNTIFKPFIWFLLGIPFIFLLGSFMHFAYDLSGKSTLIGIFAPVNESIWEHLKLSVYPTFAWFILGYLLFESKINIYNWFTSCLVSVIMSALIVVCFYYTYTGALGIHSLFLDIFSLFLGILIAQCLAFHIYTYGNTNTLVFIISLILSFIIFITFTKFTFSPPKFPIFMDPVTKQYGIQK</sequence>
<protein>
    <submittedName>
        <fullName evidence="2">Uncharacterized protein</fullName>
    </submittedName>
</protein>
<reference evidence="2 3" key="1">
    <citation type="submission" date="2013-02" db="EMBL/GenBank/DDBJ databases">
        <title>Genome sequence of Clostridium saccharoperbutylacetonicum N1-4(HMT).</title>
        <authorList>
            <person name="Poehlein A."/>
            <person name="Daniel R."/>
        </authorList>
    </citation>
    <scope>NUCLEOTIDE SEQUENCE [LARGE SCALE GENOMIC DNA]</scope>
    <source>
        <strain evidence="3">N1-4(HMT)</strain>
    </source>
</reference>
<dbReference type="Pfam" id="PF20122">
    <property type="entry name" value="DUF6512"/>
    <property type="match status" value="1"/>
</dbReference>
<proteinExistence type="predicted"/>
<dbReference type="HOGENOM" id="CLU_111486_0_0_9"/>
<dbReference type="STRING" id="36745.CLSAP_33770"/>
<dbReference type="AlphaFoldDB" id="M1MRJ0"/>
<feature type="transmembrane region" description="Helical" evidence="1">
    <location>
        <begin position="53"/>
        <end position="71"/>
    </location>
</feature>
<evidence type="ECO:0000256" key="1">
    <source>
        <dbReference type="SAM" id="Phobius"/>
    </source>
</evidence>
<feature type="transmembrane region" description="Helical" evidence="1">
    <location>
        <begin position="111"/>
        <end position="135"/>
    </location>
</feature>
<evidence type="ECO:0000313" key="2">
    <source>
        <dbReference type="EMBL" id="AGF57366.1"/>
    </source>
</evidence>
<dbReference type="OrthoDB" id="48209at2"/>
<keyword evidence="1" id="KW-0472">Membrane</keyword>
<organism evidence="2 3">
    <name type="scientific">Clostridium saccharoperbutylacetonicum N1-4(HMT)</name>
    <dbReference type="NCBI Taxonomy" id="931276"/>
    <lineage>
        <taxon>Bacteria</taxon>
        <taxon>Bacillati</taxon>
        <taxon>Bacillota</taxon>
        <taxon>Clostridia</taxon>
        <taxon>Eubacteriales</taxon>
        <taxon>Clostridiaceae</taxon>
        <taxon>Clostridium</taxon>
    </lineage>
</organism>
<keyword evidence="3" id="KW-1185">Reference proteome</keyword>
<dbReference type="PATRIC" id="fig|931276.5.peg.3631"/>
<dbReference type="EMBL" id="CP004121">
    <property type="protein sequence ID" value="AGF57366.1"/>
    <property type="molecule type" value="Genomic_DNA"/>
</dbReference>
<keyword evidence="1" id="KW-1133">Transmembrane helix</keyword>
<dbReference type="Proteomes" id="UP000011728">
    <property type="component" value="Chromosome"/>
</dbReference>